<dbReference type="AlphaFoldDB" id="A0A449B503"/>
<feature type="transmembrane region" description="Helical" evidence="6">
    <location>
        <begin position="270"/>
        <end position="293"/>
    </location>
</feature>
<name>A0A449B503_9BACT</name>
<feature type="transmembrane region" description="Helical" evidence="6">
    <location>
        <begin position="199"/>
        <end position="221"/>
    </location>
</feature>
<dbReference type="Proteomes" id="UP000290243">
    <property type="component" value="Chromosome"/>
</dbReference>
<evidence type="ECO:0000256" key="3">
    <source>
        <dbReference type="ARBA" id="ARBA00022692"/>
    </source>
</evidence>
<dbReference type="PANTHER" id="PTHR30213:SF0">
    <property type="entry name" value="UPF0761 MEMBRANE PROTEIN YIHY"/>
    <property type="match status" value="1"/>
</dbReference>
<feature type="transmembrane region" description="Helical" evidence="6">
    <location>
        <begin position="155"/>
        <end position="178"/>
    </location>
</feature>
<dbReference type="Pfam" id="PF03631">
    <property type="entry name" value="Virul_fac_BrkB"/>
    <property type="match status" value="1"/>
</dbReference>
<evidence type="ECO:0000256" key="4">
    <source>
        <dbReference type="ARBA" id="ARBA00022989"/>
    </source>
</evidence>
<dbReference type="InterPro" id="IPR017039">
    <property type="entry name" value="Virul_fac_BrkB"/>
</dbReference>
<protein>
    <submittedName>
        <fullName evidence="7">Ribonuclease BN-like family</fullName>
    </submittedName>
</protein>
<feature type="transmembrane region" description="Helical" evidence="6">
    <location>
        <begin position="91"/>
        <end position="117"/>
    </location>
</feature>
<keyword evidence="4 6" id="KW-1133">Transmembrane helix</keyword>
<dbReference type="KEGG" id="mmau:NCTC10168_00613"/>
<accession>A0A449B503</accession>
<evidence type="ECO:0000313" key="8">
    <source>
        <dbReference type="Proteomes" id="UP000290243"/>
    </source>
</evidence>
<dbReference type="OrthoDB" id="397438at2"/>
<dbReference type="PANTHER" id="PTHR30213">
    <property type="entry name" value="INNER MEMBRANE PROTEIN YHJD"/>
    <property type="match status" value="1"/>
</dbReference>
<reference evidence="7 8" key="1">
    <citation type="submission" date="2019-01" db="EMBL/GenBank/DDBJ databases">
        <authorList>
            <consortium name="Pathogen Informatics"/>
        </authorList>
    </citation>
    <scope>NUCLEOTIDE SEQUENCE [LARGE SCALE GENOMIC DNA]</scope>
    <source>
        <strain evidence="7 8">NCTC10168</strain>
    </source>
</reference>
<keyword evidence="8" id="KW-1185">Reference proteome</keyword>
<dbReference type="GO" id="GO:0005886">
    <property type="term" value="C:plasma membrane"/>
    <property type="evidence" value="ECO:0007669"/>
    <property type="project" value="UniProtKB-SubCell"/>
</dbReference>
<keyword evidence="5 6" id="KW-0472">Membrane</keyword>
<comment type="subcellular location">
    <subcellularLocation>
        <location evidence="1">Cell membrane</location>
        <topology evidence="1">Multi-pass membrane protein</topology>
    </subcellularLocation>
</comment>
<organism evidence="7 8">
    <name type="scientific">Mycoplasmopsis maculosa</name>
    <dbReference type="NCBI Taxonomy" id="114885"/>
    <lineage>
        <taxon>Bacteria</taxon>
        <taxon>Bacillati</taxon>
        <taxon>Mycoplasmatota</taxon>
        <taxon>Mycoplasmoidales</taxon>
        <taxon>Metamycoplasmataceae</taxon>
        <taxon>Mycoplasmopsis</taxon>
    </lineage>
</organism>
<dbReference type="RefSeq" id="WP_129646994.1">
    <property type="nucleotide sequence ID" value="NZ_LR215037.1"/>
</dbReference>
<evidence type="ECO:0000256" key="2">
    <source>
        <dbReference type="ARBA" id="ARBA00022475"/>
    </source>
</evidence>
<keyword evidence="2" id="KW-1003">Cell membrane</keyword>
<evidence type="ECO:0000313" key="7">
    <source>
        <dbReference type="EMBL" id="VEU75683.1"/>
    </source>
</evidence>
<feature type="transmembrane region" description="Helical" evidence="6">
    <location>
        <begin position="305"/>
        <end position="327"/>
    </location>
</feature>
<evidence type="ECO:0000256" key="6">
    <source>
        <dbReference type="SAM" id="Phobius"/>
    </source>
</evidence>
<proteinExistence type="predicted"/>
<gene>
    <name evidence="7" type="ORF">NCTC10168_00613</name>
</gene>
<evidence type="ECO:0000256" key="5">
    <source>
        <dbReference type="ARBA" id="ARBA00023136"/>
    </source>
</evidence>
<dbReference type="EMBL" id="LR215037">
    <property type="protein sequence ID" value="VEU75683.1"/>
    <property type="molecule type" value="Genomic_DNA"/>
</dbReference>
<evidence type="ECO:0000256" key="1">
    <source>
        <dbReference type="ARBA" id="ARBA00004651"/>
    </source>
</evidence>
<sequence>MNFKKSDNDIIFSNNNIKKIEKEYNKRLKTSRFSKNIIPIQKDRFAFIEKIIKFFIKIIMFIALPKTARKNKIKTKELIDRVYTRFMSRDFAFIPASFAFYLLASFIPIVTSVYLLLRIMPLDIADLFLSEILGRIIPGVSTFVDSLKIESTAQILTIGALYLATLWVSSGGFAKFIYSENYIYKHENTGNWFINRIKGFLTVFGITVYIFITIAVYLYIYKATGLVEADSYKKYLYFYITFSFFLLITLYIGFSLLFKITPAFKLPFYLVLPGSLITTIPTTFFITLFGYIFSAGIINYNQYGIFGTIMYIALLISFVSYFMYLGIIANESYYKTYYSTYTVKKKVWSFKIIKF</sequence>
<keyword evidence="3 6" id="KW-0812">Transmembrane</keyword>
<feature type="transmembrane region" description="Helical" evidence="6">
    <location>
        <begin position="236"/>
        <end position="258"/>
    </location>
</feature>